<dbReference type="KEGG" id="mee:DA075_10060"/>
<gene>
    <name evidence="2" type="ORF">DA075_10060</name>
</gene>
<evidence type="ECO:0000313" key="3">
    <source>
        <dbReference type="Proteomes" id="UP000244755"/>
    </source>
</evidence>
<evidence type="ECO:0000313" key="2">
    <source>
        <dbReference type="EMBL" id="AWB21216.1"/>
    </source>
</evidence>
<feature type="compositionally biased region" description="Basic and acidic residues" evidence="1">
    <location>
        <begin position="55"/>
        <end position="71"/>
    </location>
</feature>
<name>A0A2R4WI71_9HYPH</name>
<dbReference type="OrthoDB" id="9935181at2"/>
<dbReference type="Proteomes" id="UP000244755">
    <property type="component" value="Chromosome 1"/>
</dbReference>
<keyword evidence="3" id="KW-1185">Reference proteome</keyword>
<dbReference type="EMBL" id="CP028843">
    <property type="protein sequence ID" value="AWB21216.1"/>
    <property type="molecule type" value="Genomic_DNA"/>
</dbReference>
<reference evidence="2 3" key="1">
    <citation type="submission" date="2018-04" db="EMBL/GenBank/DDBJ databases">
        <title>Methylobacterium sp. PR1016A genome.</title>
        <authorList>
            <person name="Park W."/>
        </authorList>
    </citation>
    <scope>NUCLEOTIDE SEQUENCE [LARGE SCALE GENOMIC DNA]</scope>
    <source>
        <strain evidence="2 3">PR1016A</strain>
    </source>
</reference>
<dbReference type="RefSeq" id="WP_099953092.1">
    <property type="nucleotide sequence ID" value="NZ_CP028843.1"/>
</dbReference>
<accession>A0A2R4WI71</accession>
<organism evidence="2 3">
    <name type="scientific">Methylobacterium currus</name>
    <dbReference type="NCBI Taxonomy" id="2051553"/>
    <lineage>
        <taxon>Bacteria</taxon>
        <taxon>Pseudomonadati</taxon>
        <taxon>Pseudomonadota</taxon>
        <taxon>Alphaproteobacteria</taxon>
        <taxon>Hyphomicrobiales</taxon>
        <taxon>Methylobacteriaceae</taxon>
        <taxon>Methylobacterium</taxon>
    </lineage>
</organism>
<proteinExistence type="predicted"/>
<sequence length="71" mass="7347">MDRDADRAGVNAPETVAAENALEAPGNRAGRVNHAGPGESPGAKLDRPLAAGERLTADGDRISVRQNSREA</sequence>
<feature type="region of interest" description="Disordered" evidence="1">
    <location>
        <begin position="1"/>
        <end position="71"/>
    </location>
</feature>
<protein>
    <submittedName>
        <fullName evidence="2">Uncharacterized protein</fullName>
    </submittedName>
</protein>
<evidence type="ECO:0000256" key="1">
    <source>
        <dbReference type="SAM" id="MobiDB-lite"/>
    </source>
</evidence>
<dbReference type="AlphaFoldDB" id="A0A2R4WI71"/>